<evidence type="ECO:0000259" key="2">
    <source>
        <dbReference type="Pfam" id="PF13387"/>
    </source>
</evidence>
<keyword evidence="4" id="KW-1185">Reference proteome</keyword>
<evidence type="ECO:0000313" key="3">
    <source>
        <dbReference type="EMBL" id="SEJ45381.1"/>
    </source>
</evidence>
<dbReference type="OrthoDB" id="274718at2"/>
<evidence type="ECO:0000313" key="4">
    <source>
        <dbReference type="Proteomes" id="UP000242930"/>
    </source>
</evidence>
<dbReference type="EMBL" id="FNZE01000009">
    <property type="protein sequence ID" value="SEJ45381.1"/>
    <property type="molecule type" value="Genomic_DNA"/>
</dbReference>
<keyword evidence="1" id="KW-0472">Membrane</keyword>
<dbReference type="Proteomes" id="UP000242930">
    <property type="component" value="Unassembled WGS sequence"/>
</dbReference>
<organism evidence="3 4">
    <name type="scientific">Pseudomonas linyingensis</name>
    <dbReference type="NCBI Taxonomy" id="915471"/>
    <lineage>
        <taxon>Bacteria</taxon>
        <taxon>Pseudomonadati</taxon>
        <taxon>Pseudomonadota</taxon>
        <taxon>Gammaproteobacteria</taxon>
        <taxon>Pseudomonadales</taxon>
        <taxon>Pseudomonadaceae</taxon>
        <taxon>Pseudomonas</taxon>
    </lineage>
</organism>
<keyword evidence="1" id="KW-0812">Transmembrane</keyword>
<proteinExistence type="predicted"/>
<feature type="transmembrane region" description="Helical" evidence="1">
    <location>
        <begin position="70"/>
        <end position="87"/>
    </location>
</feature>
<dbReference type="RefSeq" id="WP_090311267.1">
    <property type="nucleotide sequence ID" value="NZ_FNZE01000009.1"/>
</dbReference>
<feature type="domain" description="Lnb N-terminal periplasmic" evidence="2">
    <location>
        <begin position="129"/>
        <end position="288"/>
    </location>
</feature>
<gene>
    <name evidence="3" type="ORF">SAMN05216201_10925</name>
</gene>
<protein>
    <recommendedName>
        <fullName evidence="2">Lnb N-terminal periplasmic domain-containing protein</fullName>
    </recommendedName>
</protein>
<dbReference type="PROSITE" id="PS51257">
    <property type="entry name" value="PROKAR_LIPOPROTEIN"/>
    <property type="match status" value="1"/>
</dbReference>
<reference evidence="4" key="1">
    <citation type="submission" date="2016-10" db="EMBL/GenBank/DDBJ databases">
        <authorList>
            <person name="Varghese N."/>
            <person name="Submissions S."/>
        </authorList>
    </citation>
    <scope>NUCLEOTIDE SEQUENCE [LARGE SCALE GENOMIC DNA]</scope>
    <source>
        <strain evidence="4">LMG 25967</strain>
    </source>
</reference>
<name>A0A1H6YVX7_9PSED</name>
<feature type="transmembrane region" description="Helical" evidence="1">
    <location>
        <begin position="9"/>
        <end position="34"/>
    </location>
</feature>
<dbReference type="AlphaFoldDB" id="A0A1H6YVX7"/>
<dbReference type="InterPro" id="IPR025178">
    <property type="entry name" value="Lnb_N"/>
</dbReference>
<evidence type="ECO:0000256" key="1">
    <source>
        <dbReference type="SAM" id="Phobius"/>
    </source>
</evidence>
<dbReference type="STRING" id="915471.SAMN05216201_10925"/>
<keyword evidence="1" id="KW-1133">Transmembrane helix</keyword>
<accession>A0A1H6YVX7</accession>
<sequence length="354" mass="40536">MRKARIRSVIIVGLVLLGLLIVAVGCWGVLAILFSGPPDETLRNGLAAAFGLASLATLMALALRRWRWRALGSYLAVLVVLGVWWHGIEPSNQRDWLADVAELPHASIEGDMITVHNIRNFEYRSETDYTPAWYDKRFDLRKLQGVDLVAVYWMGPAIAHIFLSFDFGGGDHLAVSIETRKEKGEGYSTLKGFFRQYELYYVVADERDVIRLRTNYRRDPPEDVYLYRLQGDLENGRRLFLEYMKRINALHERPEFYNTLTTNCTTVIWMNTRVNPSHLPFDWKILASGYLPEYLYEQGRLETHGLPFAELQQRVHVNARAQAADRAADFSTRIREEIAPSPANVAGDDIDTEQ</sequence>
<dbReference type="Pfam" id="PF13387">
    <property type="entry name" value="Lnb_N"/>
    <property type="match status" value="1"/>
</dbReference>
<feature type="transmembrane region" description="Helical" evidence="1">
    <location>
        <begin position="46"/>
        <end position="63"/>
    </location>
</feature>